<dbReference type="OrthoDB" id="1723222at2759"/>
<dbReference type="InterPro" id="IPR036397">
    <property type="entry name" value="RNaseH_sf"/>
</dbReference>
<accession>A0A1U8IY80</accession>
<proteinExistence type="predicted"/>
<dbReference type="PANTHER" id="PTHR47266">
    <property type="entry name" value="ENDONUCLEASE-RELATED"/>
    <property type="match status" value="1"/>
</dbReference>
<evidence type="ECO:0000313" key="3">
    <source>
        <dbReference type="RefSeq" id="XP_016681318.1"/>
    </source>
</evidence>
<dbReference type="GO" id="GO:0003676">
    <property type="term" value="F:nucleic acid binding"/>
    <property type="evidence" value="ECO:0007669"/>
    <property type="project" value="InterPro"/>
</dbReference>
<dbReference type="PROSITE" id="PS50994">
    <property type="entry name" value="INTEGRASE"/>
    <property type="match status" value="1"/>
</dbReference>
<feature type="domain" description="Integrase catalytic" evidence="1">
    <location>
        <begin position="40"/>
        <end position="140"/>
    </location>
</feature>
<protein>
    <recommendedName>
        <fullName evidence="1">Integrase catalytic domain-containing protein</fullName>
    </recommendedName>
</protein>
<dbReference type="Gene3D" id="3.30.420.10">
    <property type="entry name" value="Ribonuclease H-like superfamily/Ribonuclease H"/>
    <property type="match status" value="1"/>
</dbReference>
<sequence length="347" mass="39922">MRTVAKVLQYGFYWPNMLKDAHELFQAYDHCERTGNLSIRYEMPLQTILEVKLFDVWGIHFMGPFPPSWGNVYIVVDYVSKWVKVVAIPTNNAKSVLKFLHKNIFTRFGIPCALISDEGSHFDSKLVANALNRLDEALWVYQTVFKTPLGMSPFKLVYGKPYHLLVELEHKTYWVIKKLNIDWSAVGTNHLLELNEMEEFRAQAYENAKLHKLFLRKLKSYWSGPFKIVHVYPHGDVEVKDDKTGSTIKAHYGPAISSIVEKHGWQILCLHLDDVLTKVVKEFYAHLTSPENAFIYVHGVLVLFDEDSINEQYGLPEGIDEHSEFVKAMTIEGLNPVLTDLCVEGMT</sequence>
<organism evidence="2 3">
    <name type="scientific">Gossypium hirsutum</name>
    <name type="common">Upland cotton</name>
    <name type="synonym">Gossypium mexicanum</name>
    <dbReference type="NCBI Taxonomy" id="3635"/>
    <lineage>
        <taxon>Eukaryota</taxon>
        <taxon>Viridiplantae</taxon>
        <taxon>Streptophyta</taxon>
        <taxon>Embryophyta</taxon>
        <taxon>Tracheophyta</taxon>
        <taxon>Spermatophyta</taxon>
        <taxon>Magnoliopsida</taxon>
        <taxon>eudicotyledons</taxon>
        <taxon>Gunneridae</taxon>
        <taxon>Pentapetalae</taxon>
        <taxon>rosids</taxon>
        <taxon>malvids</taxon>
        <taxon>Malvales</taxon>
        <taxon>Malvaceae</taxon>
        <taxon>Malvoideae</taxon>
        <taxon>Gossypium</taxon>
    </lineage>
</organism>
<dbReference type="AlphaFoldDB" id="A0A1U8IY80"/>
<dbReference type="GeneID" id="107900123"/>
<dbReference type="SUPFAM" id="SSF53098">
    <property type="entry name" value="Ribonuclease H-like"/>
    <property type="match status" value="1"/>
</dbReference>
<dbReference type="Proteomes" id="UP000818029">
    <property type="component" value="Chromosome D06"/>
</dbReference>
<dbReference type="GO" id="GO:0015074">
    <property type="term" value="P:DNA integration"/>
    <property type="evidence" value="ECO:0007669"/>
    <property type="project" value="InterPro"/>
</dbReference>
<reference evidence="2" key="1">
    <citation type="journal article" date="2020" name="Nat. Genet.">
        <title>Genomic diversifications of five Gossypium allopolyploid species and their impact on cotton improvement.</title>
        <authorList>
            <person name="Chen Z.J."/>
            <person name="Sreedasyam A."/>
            <person name="Ando A."/>
            <person name="Song Q."/>
            <person name="De Santiago L.M."/>
            <person name="Hulse-Kemp A.M."/>
            <person name="Ding M."/>
            <person name="Ye W."/>
            <person name="Kirkbride R.C."/>
            <person name="Jenkins J."/>
            <person name="Plott C."/>
            <person name="Lovell J."/>
            <person name="Lin Y.M."/>
            <person name="Vaughn R."/>
            <person name="Liu B."/>
            <person name="Simpson S."/>
            <person name="Scheffler B.E."/>
            <person name="Wen L."/>
            <person name="Saski C.A."/>
            <person name="Grover C.E."/>
            <person name="Hu G."/>
            <person name="Conover J.L."/>
            <person name="Carlson J.W."/>
            <person name="Shu S."/>
            <person name="Boston L.B."/>
            <person name="Williams M."/>
            <person name="Peterson D.G."/>
            <person name="McGee K."/>
            <person name="Jones D.C."/>
            <person name="Wendel J.F."/>
            <person name="Stelly D.M."/>
            <person name="Grimwood J."/>
            <person name="Schmutz J."/>
        </authorList>
    </citation>
    <scope>NUCLEOTIDE SEQUENCE [LARGE SCALE GENOMIC DNA]</scope>
    <source>
        <strain evidence="2">cv. TM-1</strain>
    </source>
</reference>
<evidence type="ECO:0000313" key="2">
    <source>
        <dbReference type="Proteomes" id="UP000818029"/>
    </source>
</evidence>
<gene>
    <name evidence="3" type="primary">LOC107900123</name>
</gene>
<keyword evidence="2" id="KW-1185">Reference proteome</keyword>
<dbReference type="KEGG" id="ghi:107900123"/>
<reference evidence="3" key="2">
    <citation type="submission" date="2025-08" db="UniProtKB">
        <authorList>
            <consortium name="RefSeq"/>
        </authorList>
    </citation>
    <scope>IDENTIFICATION</scope>
</reference>
<evidence type="ECO:0000259" key="1">
    <source>
        <dbReference type="PROSITE" id="PS50994"/>
    </source>
</evidence>
<dbReference type="STRING" id="3635.A0A1U8IY80"/>
<name>A0A1U8IY80_GOSHI</name>
<dbReference type="InterPro" id="IPR052160">
    <property type="entry name" value="Gypsy_RT_Integrase-like"/>
</dbReference>
<dbReference type="RefSeq" id="XP_016681318.1">
    <property type="nucleotide sequence ID" value="XM_016825829.1"/>
</dbReference>
<dbReference type="InterPro" id="IPR012337">
    <property type="entry name" value="RNaseH-like_sf"/>
</dbReference>
<dbReference type="PaxDb" id="3635-A0A1U8IY80"/>
<dbReference type="InterPro" id="IPR001584">
    <property type="entry name" value="Integrase_cat-core"/>
</dbReference>